<organism evidence="9 10">
    <name type="scientific">Clostridium neuense</name>
    <dbReference type="NCBI Taxonomy" id="1728934"/>
    <lineage>
        <taxon>Bacteria</taxon>
        <taxon>Bacillati</taxon>
        <taxon>Bacillota</taxon>
        <taxon>Clostridia</taxon>
        <taxon>Eubacteriales</taxon>
        <taxon>Clostridiaceae</taxon>
        <taxon>Clostridium</taxon>
    </lineage>
</organism>
<evidence type="ECO:0000313" key="9">
    <source>
        <dbReference type="EMBL" id="MFL0252077.1"/>
    </source>
</evidence>
<dbReference type="Pfam" id="PF02302">
    <property type="entry name" value="PTS_IIB"/>
    <property type="match status" value="1"/>
</dbReference>
<evidence type="ECO:0000313" key="10">
    <source>
        <dbReference type="Proteomes" id="UP001623592"/>
    </source>
</evidence>
<dbReference type="EC" id="2.7.1.-" evidence="9"/>
<evidence type="ECO:0000259" key="8">
    <source>
        <dbReference type="PROSITE" id="PS51100"/>
    </source>
</evidence>
<keyword evidence="10" id="KW-1185">Reference proteome</keyword>
<dbReference type="InterPro" id="IPR036095">
    <property type="entry name" value="PTS_EIIB-like_sf"/>
</dbReference>
<dbReference type="SUPFAM" id="SSF52794">
    <property type="entry name" value="PTS system IIB component-like"/>
    <property type="match status" value="1"/>
</dbReference>
<evidence type="ECO:0000256" key="5">
    <source>
        <dbReference type="ARBA" id="ARBA00022683"/>
    </source>
</evidence>
<feature type="domain" description="PTS EIIB type-3" evidence="8">
    <location>
        <begin position="1"/>
        <end position="105"/>
    </location>
</feature>
<keyword evidence="2" id="KW-0597">Phosphoprotein</keyword>
<name>A0ABW8TIG3_9CLOT</name>
<protein>
    <submittedName>
        <fullName evidence="9">PTS sugar transporter subunit IIB</fullName>
        <ecNumber evidence="9">2.7.1.-</ecNumber>
    </submittedName>
</protein>
<dbReference type="InterPro" id="IPR013012">
    <property type="entry name" value="PTS_EIIB_3"/>
</dbReference>
<feature type="modified residue" description="Phosphocysteine; by EIIA" evidence="7">
    <location>
        <position position="8"/>
    </location>
</feature>
<accession>A0ABW8TIG3</accession>
<dbReference type="PROSITE" id="PS51100">
    <property type="entry name" value="PTS_EIIB_TYPE_3"/>
    <property type="match status" value="1"/>
</dbReference>
<comment type="caution">
    <text evidence="9">The sequence shown here is derived from an EMBL/GenBank/DDBJ whole genome shotgun (WGS) entry which is preliminary data.</text>
</comment>
<keyword evidence="4 9" id="KW-0808">Transferase</keyword>
<dbReference type="PANTHER" id="PTHR34581">
    <property type="entry name" value="PTS SYSTEM N,N'-DIACETYLCHITOBIOSE-SPECIFIC EIIB COMPONENT"/>
    <property type="match status" value="1"/>
</dbReference>
<evidence type="ECO:0000256" key="7">
    <source>
        <dbReference type="PROSITE-ProRule" id="PRU00423"/>
    </source>
</evidence>
<dbReference type="PANTHER" id="PTHR34581:SF2">
    <property type="entry name" value="PTS SYSTEM N,N'-DIACETYLCHITOBIOSE-SPECIFIC EIIB COMPONENT"/>
    <property type="match status" value="1"/>
</dbReference>
<keyword evidence="6" id="KW-0418">Kinase</keyword>
<evidence type="ECO:0000256" key="6">
    <source>
        <dbReference type="ARBA" id="ARBA00022777"/>
    </source>
</evidence>
<sequence>MIRILLFCSAGMSTSMLVTKMKKAAKAKNIEDVEIDALPQAQMINHAGDADVVLLGPQIKFMLPKAKGIFDPKGIPVSVIDSADYGMLNGEKVLEAALKMAKKAS</sequence>
<dbReference type="CDD" id="cd05564">
    <property type="entry name" value="PTS_IIB_chitobiose_lichenan"/>
    <property type="match status" value="1"/>
</dbReference>
<evidence type="ECO:0000256" key="3">
    <source>
        <dbReference type="ARBA" id="ARBA00022597"/>
    </source>
</evidence>
<evidence type="ECO:0000256" key="1">
    <source>
        <dbReference type="ARBA" id="ARBA00022448"/>
    </source>
</evidence>
<dbReference type="EMBL" id="JBJIAA010000014">
    <property type="protein sequence ID" value="MFL0252077.1"/>
    <property type="molecule type" value="Genomic_DNA"/>
</dbReference>
<dbReference type="Proteomes" id="UP001623592">
    <property type="component" value="Unassembled WGS sequence"/>
</dbReference>
<dbReference type="InterPro" id="IPR003501">
    <property type="entry name" value="PTS_EIIB_2/3"/>
</dbReference>
<keyword evidence="3 9" id="KW-0762">Sugar transport</keyword>
<keyword evidence="1" id="KW-0813">Transport</keyword>
<dbReference type="GO" id="GO:0016740">
    <property type="term" value="F:transferase activity"/>
    <property type="evidence" value="ECO:0007669"/>
    <property type="project" value="UniProtKB-KW"/>
</dbReference>
<dbReference type="RefSeq" id="WP_406788729.1">
    <property type="nucleotide sequence ID" value="NZ_JBJIAA010000014.1"/>
</dbReference>
<reference evidence="9 10" key="1">
    <citation type="submission" date="2024-11" db="EMBL/GenBank/DDBJ databases">
        <authorList>
            <person name="Heng Y.C."/>
            <person name="Lim A.C.H."/>
            <person name="Lee J.K.Y."/>
            <person name="Kittelmann S."/>
        </authorList>
    </citation>
    <scope>NUCLEOTIDE SEQUENCE [LARGE SCALE GENOMIC DNA]</scope>
    <source>
        <strain evidence="9 10">WILCCON 0114</strain>
    </source>
</reference>
<dbReference type="Gene3D" id="3.40.50.2300">
    <property type="match status" value="1"/>
</dbReference>
<gene>
    <name evidence="9" type="ORF">ACJDT4_16780</name>
</gene>
<evidence type="ECO:0000256" key="2">
    <source>
        <dbReference type="ARBA" id="ARBA00022553"/>
    </source>
</evidence>
<dbReference type="InterPro" id="IPR051819">
    <property type="entry name" value="PTS_sugar-specific_EIIB"/>
</dbReference>
<keyword evidence="5" id="KW-0598">Phosphotransferase system</keyword>
<evidence type="ECO:0000256" key="4">
    <source>
        <dbReference type="ARBA" id="ARBA00022679"/>
    </source>
</evidence>
<proteinExistence type="predicted"/>